<reference evidence="2" key="1">
    <citation type="journal article" date="2018" name="Front. Microbiol.">
        <title>Genome-Based Analysis Reveals the Taxonomy and Diversity of the Family Idiomarinaceae.</title>
        <authorList>
            <person name="Liu Y."/>
            <person name="Lai Q."/>
            <person name="Shao Z."/>
        </authorList>
    </citation>
    <scope>NUCLEOTIDE SEQUENCE [LARGE SCALE GENOMIC DNA]</scope>
    <source>
        <strain evidence="2">PIM1</strain>
    </source>
</reference>
<name>A0A432YCK7_9GAMM</name>
<dbReference type="OrthoDB" id="8455288at2"/>
<dbReference type="EMBL" id="PIPZ01000005">
    <property type="protein sequence ID" value="RUO58661.1"/>
    <property type="molecule type" value="Genomic_DNA"/>
</dbReference>
<evidence type="ECO:0000313" key="2">
    <source>
        <dbReference type="Proteomes" id="UP000288127"/>
    </source>
</evidence>
<dbReference type="Gene3D" id="1.10.238.160">
    <property type="match status" value="1"/>
</dbReference>
<evidence type="ECO:0000313" key="1">
    <source>
        <dbReference type="EMBL" id="RUO58661.1"/>
    </source>
</evidence>
<dbReference type="AlphaFoldDB" id="A0A432YCK7"/>
<dbReference type="RefSeq" id="WP_126760420.1">
    <property type="nucleotide sequence ID" value="NZ_PIPZ01000005.1"/>
</dbReference>
<accession>A0A432YCK7</accession>
<dbReference type="Proteomes" id="UP000288127">
    <property type="component" value="Unassembled WGS sequence"/>
</dbReference>
<gene>
    <name evidence="1" type="ORF">CWI76_11090</name>
</gene>
<keyword evidence="2" id="KW-1185">Reference proteome</keyword>
<sequence>MDFITIFDLEAQLKISKSTIYRWMRYREFPQPIKLGRRAVRWRQDDIERWIKTINQYSD</sequence>
<proteinExistence type="predicted"/>
<protein>
    <submittedName>
        <fullName evidence="1">AlpA family transcriptional regulator</fullName>
    </submittedName>
</protein>
<dbReference type="InterPro" id="IPR010260">
    <property type="entry name" value="AlpA"/>
</dbReference>
<comment type="caution">
    <text evidence="1">The sequence shown here is derived from an EMBL/GenBank/DDBJ whole genome shotgun (WGS) entry which is preliminary data.</text>
</comment>
<dbReference type="Pfam" id="PF05930">
    <property type="entry name" value="Phage_AlpA"/>
    <property type="match status" value="1"/>
</dbReference>
<organism evidence="1 2">
    <name type="scientific">Pseudidiomarina marina</name>
    <dbReference type="NCBI Taxonomy" id="502366"/>
    <lineage>
        <taxon>Bacteria</taxon>
        <taxon>Pseudomonadati</taxon>
        <taxon>Pseudomonadota</taxon>
        <taxon>Gammaproteobacteria</taxon>
        <taxon>Alteromonadales</taxon>
        <taxon>Idiomarinaceae</taxon>
        <taxon>Pseudidiomarina</taxon>
    </lineage>
</organism>
<dbReference type="InterPro" id="IPR009061">
    <property type="entry name" value="DNA-bd_dom_put_sf"/>
</dbReference>
<dbReference type="SUPFAM" id="SSF46955">
    <property type="entry name" value="Putative DNA-binding domain"/>
    <property type="match status" value="1"/>
</dbReference>